<sequence>MTKKIVILGVGPEHQAVYEDVLKENKTIFVSTPLAAFGVLKNTDVVAVNIDNHTSFLDQAFNRGYCGKVVAITNSRKKMNKATELPDGSKVYPVCCRTAPEEIMRSLAI</sequence>
<evidence type="ECO:0000313" key="1">
    <source>
        <dbReference type="EMBL" id="KKS46963.1"/>
    </source>
</evidence>
<comment type="caution">
    <text evidence="1">The sequence shown here is derived from an EMBL/GenBank/DDBJ whole genome shotgun (WGS) entry which is preliminary data.</text>
</comment>
<organism evidence="1 2">
    <name type="scientific">Candidatus Nomurabacteria bacterium GW2011_GWC2_42_20</name>
    <dbReference type="NCBI Taxonomy" id="1618756"/>
    <lineage>
        <taxon>Bacteria</taxon>
        <taxon>Candidatus Nomuraibacteriota</taxon>
    </lineage>
</organism>
<name>A0A0G1CBE2_9BACT</name>
<protein>
    <recommendedName>
        <fullName evidence="3">DUF2325 domain-containing protein</fullName>
    </recommendedName>
</protein>
<dbReference type="AlphaFoldDB" id="A0A0G1CBE2"/>
<evidence type="ECO:0000313" key="2">
    <source>
        <dbReference type="Proteomes" id="UP000034704"/>
    </source>
</evidence>
<dbReference type="Proteomes" id="UP000034704">
    <property type="component" value="Unassembled WGS sequence"/>
</dbReference>
<evidence type="ECO:0008006" key="3">
    <source>
        <dbReference type="Google" id="ProtNLM"/>
    </source>
</evidence>
<reference evidence="1 2" key="1">
    <citation type="journal article" date="2015" name="Nature">
        <title>rRNA introns, odd ribosomes, and small enigmatic genomes across a large radiation of phyla.</title>
        <authorList>
            <person name="Brown C.T."/>
            <person name="Hug L.A."/>
            <person name="Thomas B.C."/>
            <person name="Sharon I."/>
            <person name="Castelle C.J."/>
            <person name="Singh A."/>
            <person name="Wilkins M.J."/>
            <person name="Williams K.H."/>
            <person name="Banfield J.F."/>
        </authorList>
    </citation>
    <scope>NUCLEOTIDE SEQUENCE [LARGE SCALE GENOMIC DNA]</scope>
</reference>
<dbReference type="EMBL" id="LCDG01000014">
    <property type="protein sequence ID" value="KKS46963.1"/>
    <property type="molecule type" value="Genomic_DNA"/>
</dbReference>
<gene>
    <name evidence="1" type="ORF">UV12_C0014G0009</name>
</gene>
<accession>A0A0G1CBE2</accession>
<proteinExistence type="predicted"/>